<evidence type="ECO:0000259" key="3">
    <source>
        <dbReference type="PROSITE" id="PS50118"/>
    </source>
</evidence>
<evidence type="ECO:0000256" key="1">
    <source>
        <dbReference type="PROSITE-ProRule" id="PRU00267"/>
    </source>
</evidence>
<evidence type="ECO:0000256" key="2">
    <source>
        <dbReference type="SAM" id="MobiDB-lite"/>
    </source>
</evidence>
<proteinExistence type="predicted"/>
<dbReference type="Pfam" id="PF09011">
    <property type="entry name" value="HMG_box_2"/>
    <property type="match status" value="1"/>
</dbReference>
<feature type="domain" description="HMG box" evidence="3">
    <location>
        <begin position="1"/>
        <end position="50"/>
    </location>
</feature>
<dbReference type="PROSITE" id="PS50118">
    <property type="entry name" value="HMG_BOX_2"/>
    <property type="match status" value="1"/>
</dbReference>
<dbReference type="AlphaFoldDB" id="A0AA39M204"/>
<dbReference type="Gene3D" id="1.10.30.10">
    <property type="entry name" value="High mobility group box domain"/>
    <property type="match status" value="1"/>
</dbReference>
<organism evidence="4 5">
    <name type="scientific">Steinernema hermaphroditum</name>
    <dbReference type="NCBI Taxonomy" id="289476"/>
    <lineage>
        <taxon>Eukaryota</taxon>
        <taxon>Metazoa</taxon>
        <taxon>Ecdysozoa</taxon>
        <taxon>Nematoda</taxon>
        <taxon>Chromadorea</taxon>
        <taxon>Rhabditida</taxon>
        <taxon>Tylenchina</taxon>
        <taxon>Panagrolaimomorpha</taxon>
        <taxon>Strongyloidoidea</taxon>
        <taxon>Steinernematidae</taxon>
        <taxon>Steinernema</taxon>
    </lineage>
</organism>
<reference evidence="4" key="1">
    <citation type="submission" date="2023-06" db="EMBL/GenBank/DDBJ databases">
        <title>Genomic analysis of the entomopathogenic nematode Steinernema hermaphroditum.</title>
        <authorList>
            <person name="Schwarz E.M."/>
            <person name="Heppert J.K."/>
            <person name="Baniya A."/>
            <person name="Schwartz H.T."/>
            <person name="Tan C.-H."/>
            <person name="Antoshechkin I."/>
            <person name="Sternberg P.W."/>
            <person name="Goodrich-Blair H."/>
            <person name="Dillman A.R."/>
        </authorList>
    </citation>
    <scope>NUCLEOTIDE SEQUENCE</scope>
    <source>
        <strain evidence="4">PS9179</strain>
        <tissue evidence="4">Whole animal</tissue>
    </source>
</reference>
<sequence length="71" mass="8346">MISNSIKNMDEAVRVVGENWQKLTAEQRNVYEEMAKKEQKKQEAKYPNLMARDNTRRTSGDNRGFELKVNQ</sequence>
<name>A0AA39M204_9BILA</name>
<comment type="caution">
    <text evidence="4">The sequence shown here is derived from an EMBL/GenBank/DDBJ whole genome shotgun (WGS) entry which is preliminary data.</text>
</comment>
<dbReference type="GO" id="GO:0003677">
    <property type="term" value="F:DNA binding"/>
    <property type="evidence" value="ECO:0007669"/>
    <property type="project" value="UniProtKB-UniRule"/>
</dbReference>
<dbReference type="SUPFAM" id="SSF47095">
    <property type="entry name" value="HMG-box"/>
    <property type="match status" value="1"/>
</dbReference>
<dbReference type="InterPro" id="IPR036910">
    <property type="entry name" value="HMG_box_dom_sf"/>
</dbReference>
<keyword evidence="1" id="KW-0238">DNA-binding</keyword>
<feature type="DNA-binding region" description="HMG box" evidence="1">
    <location>
        <begin position="1"/>
        <end position="50"/>
    </location>
</feature>
<accession>A0AA39M204</accession>
<dbReference type="EMBL" id="JAUCMV010000002">
    <property type="protein sequence ID" value="KAK0417620.1"/>
    <property type="molecule type" value="Genomic_DNA"/>
</dbReference>
<keyword evidence="1" id="KW-0539">Nucleus</keyword>
<evidence type="ECO:0000313" key="4">
    <source>
        <dbReference type="EMBL" id="KAK0417620.1"/>
    </source>
</evidence>
<dbReference type="Proteomes" id="UP001175271">
    <property type="component" value="Unassembled WGS sequence"/>
</dbReference>
<feature type="compositionally biased region" description="Basic and acidic residues" evidence="2">
    <location>
        <begin position="53"/>
        <end position="71"/>
    </location>
</feature>
<feature type="region of interest" description="Disordered" evidence="2">
    <location>
        <begin position="36"/>
        <end position="71"/>
    </location>
</feature>
<gene>
    <name evidence="4" type="ORF">QR680_013114</name>
</gene>
<dbReference type="GO" id="GO:0005634">
    <property type="term" value="C:nucleus"/>
    <property type="evidence" value="ECO:0007669"/>
    <property type="project" value="UniProtKB-UniRule"/>
</dbReference>
<dbReference type="InterPro" id="IPR009071">
    <property type="entry name" value="HMG_box_dom"/>
</dbReference>
<protein>
    <recommendedName>
        <fullName evidence="3">HMG box domain-containing protein</fullName>
    </recommendedName>
</protein>
<evidence type="ECO:0000313" key="5">
    <source>
        <dbReference type="Proteomes" id="UP001175271"/>
    </source>
</evidence>
<keyword evidence="5" id="KW-1185">Reference proteome</keyword>